<keyword evidence="2" id="KW-1185">Reference proteome</keyword>
<gene>
    <name evidence="1" type="ORF">JCM18694_35450</name>
</gene>
<proteinExistence type="predicted"/>
<comment type="caution">
    <text evidence="1">The sequence shown here is derived from an EMBL/GenBank/DDBJ whole genome shotgun (WGS) entry which is preliminary data.</text>
</comment>
<evidence type="ECO:0000313" key="1">
    <source>
        <dbReference type="EMBL" id="GET23299.1"/>
    </source>
</evidence>
<dbReference type="Proteomes" id="UP000396862">
    <property type="component" value="Unassembled WGS sequence"/>
</dbReference>
<dbReference type="EMBL" id="BLAU01000001">
    <property type="protein sequence ID" value="GET23299.1"/>
    <property type="molecule type" value="Genomic_DNA"/>
</dbReference>
<accession>A0ABQ0ZPQ4</accession>
<organism evidence="1 2">
    <name type="scientific">Prolixibacter denitrificans</name>
    <dbReference type="NCBI Taxonomy" id="1541063"/>
    <lineage>
        <taxon>Bacteria</taxon>
        <taxon>Pseudomonadati</taxon>
        <taxon>Bacteroidota</taxon>
        <taxon>Bacteroidia</taxon>
        <taxon>Marinilabiliales</taxon>
        <taxon>Prolixibacteraceae</taxon>
        <taxon>Prolixibacter</taxon>
    </lineage>
</organism>
<name>A0ABQ0ZPQ4_9BACT</name>
<evidence type="ECO:0000313" key="2">
    <source>
        <dbReference type="Proteomes" id="UP000396862"/>
    </source>
</evidence>
<reference evidence="1 2" key="1">
    <citation type="submission" date="2019-10" db="EMBL/GenBank/DDBJ databases">
        <title>Prolixibacter strains distinguished by the presence of nitrate reductase genes were adept at nitrate-dependent anaerobic corrosion of metallic iron and carbon steel.</title>
        <authorList>
            <person name="Iino T."/>
            <person name="Shono N."/>
            <person name="Ito K."/>
            <person name="Nakamura R."/>
            <person name="Sueoka K."/>
            <person name="Harayama S."/>
            <person name="Ohkuma M."/>
        </authorList>
    </citation>
    <scope>NUCLEOTIDE SEQUENCE [LARGE SCALE GENOMIC DNA]</scope>
    <source>
        <strain evidence="1 2">MIC1-1</strain>
    </source>
</reference>
<sequence length="174" mass="20305">MSLLILGFNSIINDEKSAAFDLRKDLTHFSYSMNESDSMIIVANLSACSSRWHETNILTKKNNQILISTSAKGDFVEDDEKQLKSTFYHFAQNDSLNFENLFSYMEKKNVQGKKTKSNVFTIIFKQDTVTFYSYGLNDHLNNINYYIKIKRRIYPSVKMYQPLEIPPKPDEQKE</sequence>
<protein>
    <submittedName>
        <fullName evidence="1">Uncharacterized protein</fullName>
    </submittedName>
</protein>